<dbReference type="Pfam" id="PF13871">
    <property type="entry name" value="Helicase_C_4"/>
    <property type="match status" value="1"/>
</dbReference>
<dbReference type="InterPro" id="IPR026741">
    <property type="entry name" value="SNO"/>
</dbReference>
<protein>
    <recommendedName>
        <fullName evidence="1">Strawberry notch helicase C domain-containing protein</fullName>
    </recommendedName>
</protein>
<proteinExistence type="predicted"/>
<dbReference type="EMBL" id="NCDQ01000672">
    <property type="protein sequence ID" value="OYW97353.1"/>
    <property type="molecule type" value="Genomic_DNA"/>
</dbReference>
<organism evidence="2 3">
    <name type="scientific">Caulobacter vibrioides</name>
    <name type="common">Caulobacter crescentus</name>
    <dbReference type="NCBI Taxonomy" id="155892"/>
    <lineage>
        <taxon>Bacteria</taxon>
        <taxon>Pseudomonadati</taxon>
        <taxon>Pseudomonadota</taxon>
        <taxon>Alphaproteobacteria</taxon>
        <taxon>Caulobacterales</taxon>
        <taxon>Caulobacteraceae</taxon>
        <taxon>Caulobacter</taxon>
    </lineage>
</organism>
<evidence type="ECO:0000313" key="3">
    <source>
        <dbReference type="Proteomes" id="UP000215616"/>
    </source>
</evidence>
<dbReference type="InterPro" id="IPR026937">
    <property type="entry name" value="SBNO_Helicase_C_dom"/>
</dbReference>
<gene>
    <name evidence="2" type="ORF">B7Z12_21775</name>
</gene>
<dbReference type="PANTHER" id="PTHR12706">
    <property type="entry name" value="STRAWBERRY NOTCH-RELATED"/>
    <property type="match status" value="1"/>
</dbReference>
<comment type="caution">
    <text evidence="2">The sequence shown here is derived from an EMBL/GenBank/DDBJ whole genome shotgun (WGS) entry which is preliminary data.</text>
</comment>
<sequence>MLHAFGPDSVAEVTGRSKRVLMRHGRQVVERRSSSSNRAETDAFQSGRKKILVFSDAGGTGRSYHADANCLNQARRCHMLVEGGWRADNAIQGLGRTNRTNQVHPPLFRPVATTIVGEKRFLSTIARRLDSMGALTRGERRSTSNGLFRAEDNLETPWARRAQLALFTALRQGKVEGMTIDDFERKTALTLRTPDGLLHDAENMPALTQFMNRVLALSIGDQNTLFASFDALHAGILEKARQDGTLDKGLEDITPAELDLTSEEVIRTDAARRCLRLS</sequence>
<dbReference type="PANTHER" id="PTHR12706:SF30">
    <property type="entry name" value="PROTEIN STRAWBERRY NOTCH-RELATED"/>
    <property type="match status" value="1"/>
</dbReference>
<evidence type="ECO:0000313" key="2">
    <source>
        <dbReference type="EMBL" id="OYW97353.1"/>
    </source>
</evidence>
<accession>A0A258CPR6</accession>
<dbReference type="GO" id="GO:0006355">
    <property type="term" value="P:regulation of DNA-templated transcription"/>
    <property type="evidence" value="ECO:0007669"/>
    <property type="project" value="InterPro"/>
</dbReference>
<dbReference type="Proteomes" id="UP000215616">
    <property type="component" value="Unassembled WGS sequence"/>
</dbReference>
<name>A0A258CPR6_CAUVI</name>
<dbReference type="AlphaFoldDB" id="A0A258CPR6"/>
<feature type="domain" description="Strawberry notch helicase C" evidence="1">
    <location>
        <begin position="3"/>
        <end position="252"/>
    </location>
</feature>
<evidence type="ECO:0000259" key="1">
    <source>
        <dbReference type="Pfam" id="PF13871"/>
    </source>
</evidence>
<reference evidence="2 3" key="1">
    <citation type="submission" date="2017-03" db="EMBL/GenBank/DDBJ databases">
        <title>Lifting the veil on microbial sulfur biogeochemistry in mining wastewaters.</title>
        <authorList>
            <person name="Kantor R.S."/>
            <person name="Colenbrander Nelson T."/>
            <person name="Marshall S."/>
            <person name="Bennett D."/>
            <person name="Apte S."/>
            <person name="Camacho D."/>
            <person name="Thomas B.C."/>
            <person name="Warren L.A."/>
            <person name="Banfield J.F."/>
        </authorList>
    </citation>
    <scope>NUCLEOTIDE SEQUENCE [LARGE SCALE GENOMIC DNA]</scope>
    <source>
        <strain evidence="2">32-67-7</strain>
    </source>
</reference>